<dbReference type="EMBL" id="SNWI01000001">
    <property type="protein sequence ID" value="TDO05602.1"/>
    <property type="molecule type" value="Genomic_DNA"/>
</dbReference>
<dbReference type="InterPro" id="IPR027417">
    <property type="entry name" value="P-loop_NTPase"/>
</dbReference>
<accession>A0A4R6HB52</accession>
<dbReference type="AlphaFoldDB" id="A0A4R6HB52"/>
<dbReference type="RefSeq" id="WP_133463630.1">
    <property type="nucleotide sequence ID" value="NZ_SNWI01000001.1"/>
</dbReference>
<dbReference type="Gene3D" id="3.40.50.300">
    <property type="entry name" value="P-loop containing nucleotide triphosphate hydrolases"/>
    <property type="match status" value="1"/>
</dbReference>
<protein>
    <submittedName>
        <fullName evidence="2">Putative ATPase</fullName>
    </submittedName>
</protein>
<dbReference type="Proteomes" id="UP000294848">
    <property type="component" value="Unassembled WGS sequence"/>
</dbReference>
<dbReference type="Pfam" id="PF13521">
    <property type="entry name" value="AAA_28"/>
    <property type="match status" value="1"/>
</dbReference>
<proteinExistence type="predicted"/>
<organism evidence="2 3">
    <name type="scientific">Sunxiuqinia elliptica</name>
    <dbReference type="NCBI Taxonomy" id="655355"/>
    <lineage>
        <taxon>Bacteria</taxon>
        <taxon>Pseudomonadati</taxon>
        <taxon>Bacteroidota</taxon>
        <taxon>Bacteroidia</taxon>
        <taxon>Marinilabiliales</taxon>
        <taxon>Prolixibacteraceae</taxon>
        <taxon>Sunxiuqinia</taxon>
    </lineage>
</organism>
<evidence type="ECO:0000313" key="2">
    <source>
        <dbReference type="EMBL" id="TDO05602.1"/>
    </source>
</evidence>
<dbReference type="SUPFAM" id="SSF52540">
    <property type="entry name" value="P-loop containing nucleoside triphosphate hydrolases"/>
    <property type="match status" value="1"/>
</dbReference>
<evidence type="ECO:0000313" key="3">
    <source>
        <dbReference type="Proteomes" id="UP000294848"/>
    </source>
</evidence>
<feature type="domain" description="NadR/Ttd14 AAA" evidence="1">
    <location>
        <begin position="7"/>
        <end position="173"/>
    </location>
</feature>
<reference evidence="2 3" key="1">
    <citation type="submission" date="2019-03" db="EMBL/GenBank/DDBJ databases">
        <title>Freshwater and sediment microbial communities from various areas in North America, analyzing microbe dynamics in response to fracking.</title>
        <authorList>
            <person name="Lamendella R."/>
        </authorList>
    </citation>
    <scope>NUCLEOTIDE SEQUENCE [LARGE SCALE GENOMIC DNA]</scope>
    <source>
        <strain evidence="2 3">114D</strain>
    </source>
</reference>
<dbReference type="OrthoDB" id="5638848at2"/>
<gene>
    <name evidence="2" type="ORF">DET52_101966</name>
</gene>
<name>A0A4R6HB52_9BACT</name>
<dbReference type="InterPro" id="IPR038727">
    <property type="entry name" value="NadR/Ttd14_AAA_dom"/>
</dbReference>
<sequence>MQCHNFYVLTGGPGVGKTSLINELQRRSYPVVPEIARELIKEQEQAGGLALPWKDRESYKELMFERSLNSFKQAAKHFSGKQAVFFDRGFIDSLAYAHLIQSTQTDHLEEAAQRFRYHPSVFILPPWPEIYTQDQERKQNWEEVVATHQQMVETYEQAGYQLIEVPRIAVSERADFILKQVCNGQAKR</sequence>
<evidence type="ECO:0000259" key="1">
    <source>
        <dbReference type="Pfam" id="PF13521"/>
    </source>
</evidence>
<comment type="caution">
    <text evidence="2">The sequence shown here is derived from an EMBL/GenBank/DDBJ whole genome shotgun (WGS) entry which is preliminary data.</text>
</comment>